<feature type="compositionally biased region" description="Basic and acidic residues" evidence="6">
    <location>
        <begin position="166"/>
        <end position="184"/>
    </location>
</feature>
<feature type="region of interest" description="Disordered" evidence="6">
    <location>
        <begin position="421"/>
        <end position="461"/>
    </location>
</feature>
<dbReference type="PANTHER" id="PTHR31209">
    <property type="entry name" value="COFACTOR-INDEPENDENT PHOSPHOGLYCERATE MUTASE"/>
    <property type="match status" value="1"/>
</dbReference>
<dbReference type="InterPro" id="IPR006124">
    <property type="entry name" value="Metalloenzyme"/>
</dbReference>
<keyword evidence="5" id="KW-0324">Glycolysis</keyword>
<organism evidence="8 9">
    <name type="scientific">Tectimicrobiota bacterium</name>
    <dbReference type="NCBI Taxonomy" id="2528274"/>
    <lineage>
        <taxon>Bacteria</taxon>
        <taxon>Pseudomonadati</taxon>
        <taxon>Nitrospinota/Tectimicrobiota group</taxon>
        <taxon>Candidatus Tectimicrobiota</taxon>
    </lineage>
</organism>
<reference evidence="8" key="1">
    <citation type="submission" date="2020-07" db="EMBL/GenBank/DDBJ databases">
        <title>Huge and variable diversity of episymbiotic CPR bacteria and DPANN archaea in groundwater ecosystems.</title>
        <authorList>
            <person name="He C.Y."/>
            <person name="Keren R."/>
            <person name="Whittaker M."/>
            <person name="Farag I.F."/>
            <person name="Doudna J."/>
            <person name="Cate J.H.D."/>
            <person name="Banfield J.F."/>
        </authorList>
    </citation>
    <scope>NUCLEOTIDE SEQUENCE</scope>
    <source>
        <strain evidence="8">NC_groundwater_763_Ag_S-0.2um_68_21</strain>
    </source>
</reference>
<comment type="catalytic activity">
    <reaction evidence="1">
        <text>(2R)-2-phosphoglycerate = (2R)-3-phosphoglycerate</text>
        <dbReference type="Rhea" id="RHEA:15901"/>
        <dbReference type="ChEBI" id="CHEBI:58272"/>
        <dbReference type="ChEBI" id="CHEBI:58289"/>
        <dbReference type="EC" id="5.4.2.12"/>
    </reaction>
</comment>
<dbReference type="EMBL" id="JACPUR010000002">
    <property type="protein sequence ID" value="MBI3126346.1"/>
    <property type="molecule type" value="Genomic_DNA"/>
</dbReference>
<evidence type="ECO:0000313" key="9">
    <source>
        <dbReference type="Proteomes" id="UP000782312"/>
    </source>
</evidence>
<sequence>MRQPILLLVLGGAADRACPSLGGRTPLLYARTPNLDEFAHHAQCGVAEVLGPGAAPSADLAHLAFLGYGAREHHPGRAFLEALGEGLDPLPDEVVLRARLALVQVRRMRLVTFDRAPVLPEEDARRMAEAAARWEDEAFRVRLVPTGGGEGLLFLRTAEGEAASPHLRDSDPFAAGRDLRRPSPEPDAPDPPAARRTAHALAEYLLWAYRALNGLDIAAVREARARGLRWALLSRGAGRWRRVPPFAGWTGLQGGILASEPALRGLGRFLGLRWIEPPARPDPADQMEAAIAAGRAGLGAGLDFVLVHAPGPERAAAEGVQAKARALEAVDQGLGVSLLHMARSGEAVVAVTADGAAPCEGEAAMLRGAEPVPFAVAGRGVVADACRLFDELHCAEGMLGRFRGEEVLPRLLAFADRGRRAGLLPPRPGERLEPPPTEPLWDAGVWEEPGPAEGSHGPESA</sequence>
<evidence type="ECO:0000256" key="6">
    <source>
        <dbReference type="SAM" id="MobiDB-lite"/>
    </source>
</evidence>
<feature type="domain" description="Metalloenzyme" evidence="7">
    <location>
        <begin position="4"/>
        <end position="405"/>
    </location>
</feature>
<feature type="region of interest" description="Disordered" evidence="6">
    <location>
        <begin position="163"/>
        <end position="194"/>
    </location>
</feature>
<dbReference type="GO" id="GO:0006096">
    <property type="term" value="P:glycolytic process"/>
    <property type="evidence" value="ECO:0007669"/>
    <property type="project" value="UniProtKB-KW"/>
</dbReference>
<evidence type="ECO:0000256" key="5">
    <source>
        <dbReference type="ARBA" id="ARBA00023152"/>
    </source>
</evidence>
<dbReference type="PANTHER" id="PTHR31209:SF0">
    <property type="entry name" value="METALLOENZYME DOMAIN-CONTAINING PROTEIN"/>
    <property type="match status" value="1"/>
</dbReference>
<dbReference type="AlphaFoldDB" id="A0A932HVM8"/>
<gene>
    <name evidence="8" type="ORF">HYZ11_01925</name>
</gene>
<protein>
    <recommendedName>
        <fullName evidence="7">Metalloenzyme domain-containing protein</fullName>
    </recommendedName>
</protein>
<evidence type="ECO:0000313" key="8">
    <source>
        <dbReference type="EMBL" id="MBI3126346.1"/>
    </source>
</evidence>
<comment type="caution">
    <text evidence="8">The sequence shown here is derived from an EMBL/GenBank/DDBJ whole genome shotgun (WGS) entry which is preliminary data.</text>
</comment>
<name>A0A932HVM8_UNCTE</name>
<evidence type="ECO:0000259" key="7">
    <source>
        <dbReference type="Pfam" id="PF01676"/>
    </source>
</evidence>
<dbReference type="GO" id="GO:0046872">
    <property type="term" value="F:metal ion binding"/>
    <property type="evidence" value="ECO:0007669"/>
    <property type="project" value="InterPro"/>
</dbReference>
<comment type="function">
    <text evidence="2">Catalyzes the interconversion of 2-phosphoglycerate and 3-phosphoglycerate.</text>
</comment>
<dbReference type="Proteomes" id="UP000782312">
    <property type="component" value="Unassembled WGS sequence"/>
</dbReference>
<dbReference type="Pfam" id="PF10143">
    <property type="entry name" value="PhosphMutase"/>
    <property type="match status" value="1"/>
</dbReference>
<evidence type="ECO:0000256" key="3">
    <source>
        <dbReference type="ARBA" id="ARBA00004921"/>
    </source>
</evidence>
<evidence type="ECO:0000256" key="1">
    <source>
        <dbReference type="ARBA" id="ARBA00000370"/>
    </source>
</evidence>
<accession>A0A932HVM8</accession>
<dbReference type="InterPro" id="IPR017850">
    <property type="entry name" value="Alkaline_phosphatase_core_sf"/>
</dbReference>
<comment type="pathway">
    <text evidence="3">Carbohydrate degradation.</text>
</comment>
<comment type="similarity">
    <text evidence="4">Belongs to the BPG-independent phosphoglycerate mutase family. A-PGAM subfamily.</text>
</comment>
<dbReference type="GO" id="GO:0004619">
    <property type="term" value="F:phosphoglycerate mutase activity"/>
    <property type="evidence" value="ECO:0007669"/>
    <property type="project" value="UniProtKB-EC"/>
</dbReference>
<dbReference type="Pfam" id="PF01676">
    <property type="entry name" value="Metalloenzyme"/>
    <property type="match status" value="1"/>
</dbReference>
<evidence type="ECO:0000256" key="4">
    <source>
        <dbReference type="ARBA" id="ARBA00005524"/>
    </source>
</evidence>
<evidence type="ECO:0000256" key="2">
    <source>
        <dbReference type="ARBA" id="ARBA00002315"/>
    </source>
</evidence>
<dbReference type="Gene3D" id="3.40.720.10">
    <property type="entry name" value="Alkaline Phosphatase, subunit A"/>
    <property type="match status" value="2"/>
</dbReference>
<proteinExistence type="inferred from homology"/>
<dbReference type="InterPro" id="IPR004456">
    <property type="entry name" value="Pglycerate_mutase_ApgM"/>
</dbReference>
<dbReference type="SUPFAM" id="SSF53649">
    <property type="entry name" value="Alkaline phosphatase-like"/>
    <property type="match status" value="1"/>
</dbReference>